<dbReference type="Proteomes" id="UP000838756">
    <property type="component" value="Unassembled WGS sequence"/>
</dbReference>
<proteinExistence type="predicted"/>
<evidence type="ECO:0000313" key="3">
    <source>
        <dbReference type="Proteomes" id="UP000838756"/>
    </source>
</evidence>
<sequence>MFSCLAQRVDGDQSQKRARRTDGRWDAKDINQALKRAVVKFHFITAAMTRIHVSGCFVLAVVVAAWVDAQAPSLPQLDPTEWWGPSDMQRDIDESIRPYQIEFSDE</sequence>
<accession>A0A8S4QX99</accession>
<protein>
    <submittedName>
        <fullName evidence="2">Jg17260 protein</fullName>
    </submittedName>
</protein>
<gene>
    <name evidence="2" type="primary">jg17260</name>
    <name evidence="2" type="ORF">PAEG_LOCUS7116</name>
</gene>
<organism evidence="2 3">
    <name type="scientific">Pararge aegeria aegeria</name>
    <dbReference type="NCBI Taxonomy" id="348720"/>
    <lineage>
        <taxon>Eukaryota</taxon>
        <taxon>Metazoa</taxon>
        <taxon>Ecdysozoa</taxon>
        <taxon>Arthropoda</taxon>
        <taxon>Hexapoda</taxon>
        <taxon>Insecta</taxon>
        <taxon>Pterygota</taxon>
        <taxon>Neoptera</taxon>
        <taxon>Endopterygota</taxon>
        <taxon>Lepidoptera</taxon>
        <taxon>Glossata</taxon>
        <taxon>Ditrysia</taxon>
        <taxon>Papilionoidea</taxon>
        <taxon>Nymphalidae</taxon>
        <taxon>Satyrinae</taxon>
        <taxon>Satyrini</taxon>
        <taxon>Parargina</taxon>
        <taxon>Pararge</taxon>
    </lineage>
</organism>
<name>A0A8S4QX99_9NEOP</name>
<evidence type="ECO:0000313" key="2">
    <source>
        <dbReference type="EMBL" id="CAH2226410.1"/>
    </source>
</evidence>
<dbReference type="AlphaFoldDB" id="A0A8S4QX99"/>
<feature type="non-terminal residue" evidence="2">
    <location>
        <position position="1"/>
    </location>
</feature>
<dbReference type="EMBL" id="CAKXAJ010021262">
    <property type="protein sequence ID" value="CAH2226410.1"/>
    <property type="molecule type" value="Genomic_DNA"/>
</dbReference>
<comment type="caution">
    <text evidence="2">The sequence shown here is derived from an EMBL/GenBank/DDBJ whole genome shotgun (WGS) entry which is preliminary data.</text>
</comment>
<feature type="compositionally biased region" description="Basic and acidic residues" evidence="1">
    <location>
        <begin position="9"/>
        <end position="23"/>
    </location>
</feature>
<evidence type="ECO:0000256" key="1">
    <source>
        <dbReference type="SAM" id="MobiDB-lite"/>
    </source>
</evidence>
<keyword evidence="3" id="KW-1185">Reference proteome</keyword>
<reference evidence="2" key="1">
    <citation type="submission" date="2022-03" db="EMBL/GenBank/DDBJ databases">
        <authorList>
            <person name="Lindestad O."/>
        </authorList>
    </citation>
    <scope>NUCLEOTIDE SEQUENCE</scope>
</reference>
<feature type="region of interest" description="Disordered" evidence="1">
    <location>
        <begin position="1"/>
        <end position="23"/>
    </location>
</feature>